<name>A0A9Q0FM81_9ROSI</name>
<comment type="caution">
    <text evidence="1">The sequence shown here is derived from an EMBL/GenBank/DDBJ whole genome shotgun (WGS) entry which is preliminary data.</text>
</comment>
<evidence type="ECO:0000313" key="1">
    <source>
        <dbReference type="EMBL" id="KAJ4834115.1"/>
    </source>
</evidence>
<sequence length="77" mass="8390">MNRGEPPDDLSKIRLGGRSSVVVTLSLFHGLIHVPNAHMGKLTPGGCSEKSFLSRPLWGVRTHLRGLQVTVTRMTGK</sequence>
<dbReference type="EMBL" id="JAKUCV010004779">
    <property type="protein sequence ID" value="KAJ4834115.1"/>
    <property type="molecule type" value="Genomic_DNA"/>
</dbReference>
<reference evidence="1" key="1">
    <citation type="submission" date="2022-02" db="EMBL/GenBank/DDBJ databases">
        <authorList>
            <person name="Henning P.M."/>
            <person name="McCubbin A.G."/>
            <person name="Shore J.S."/>
        </authorList>
    </citation>
    <scope>NUCLEOTIDE SEQUENCE</scope>
    <source>
        <strain evidence="1">F60SS</strain>
        <tissue evidence="1">Leaves</tissue>
    </source>
</reference>
<evidence type="ECO:0000313" key="2">
    <source>
        <dbReference type="Proteomes" id="UP001141552"/>
    </source>
</evidence>
<keyword evidence="2" id="KW-1185">Reference proteome</keyword>
<gene>
    <name evidence="1" type="ORF">Tsubulata_041344</name>
</gene>
<dbReference type="Proteomes" id="UP001141552">
    <property type="component" value="Unassembled WGS sequence"/>
</dbReference>
<protein>
    <submittedName>
        <fullName evidence="1">Uncharacterized protein</fullName>
    </submittedName>
</protein>
<accession>A0A9Q0FM81</accession>
<dbReference type="AlphaFoldDB" id="A0A9Q0FM81"/>
<organism evidence="1 2">
    <name type="scientific">Turnera subulata</name>
    <dbReference type="NCBI Taxonomy" id="218843"/>
    <lineage>
        <taxon>Eukaryota</taxon>
        <taxon>Viridiplantae</taxon>
        <taxon>Streptophyta</taxon>
        <taxon>Embryophyta</taxon>
        <taxon>Tracheophyta</taxon>
        <taxon>Spermatophyta</taxon>
        <taxon>Magnoliopsida</taxon>
        <taxon>eudicotyledons</taxon>
        <taxon>Gunneridae</taxon>
        <taxon>Pentapetalae</taxon>
        <taxon>rosids</taxon>
        <taxon>fabids</taxon>
        <taxon>Malpighiales</taxon>
        <taxon>Passifloraceae</taxon>
        <taxon>Turnera</taxon>
    </lineage>
</organism>
<reference evidence="1" key="2">
    <citation type="journal article" date="2023" name="Plants (Basel)">
        <title>Annotation of the Turnera subulata (Passifloraceae) Draft Genome Reveals the S-Locus Evolved after the Divergence of Turneroideae from Passifloroideae in a Stepwise Manner.</title>
        <authorList>
            <person name="Henning P.M."/>
            <person name="Roalson E.H."/>
            <person name="Mir W."/>
            <person name="McCubbin A.G."/>
            <person name="Shore J.S."/>
        </authorList>
    </citation>
    <scope>NUCLEOTIDE SEQUENCE</scope>
    <source>
        <strain evidence="1">F60SS</strain>
    </source>
</reference>
<dbReference type="OrthoDB" id="1662444at2759"/>
<proteinExistence type="predicted"/>